<dbReference type="SUPFAM" id="SSF56112">
    <property type="entry name" value="Protein kinase-like (PK-like)"/>
    <property type="match status" value="1"/>
</dbReference>
<keyword evidence="9" id="KW-0418">Kinase</keyword>
<reference evidence="9 10" key="1">
    <citation type="submission" date="2014-04" db="EMBL/GenBank/DDBJ databases">
        <authorList>
            <person name="Sibley D."/>
            <person name="Venepally P."/>
            <person name="Karamycheva S."/>
            <person name="Hadjithomas M."/>
            <person name="Khan A."/>
            <person name="Brunk B."/>
            <person name="Roos D."/>
            <person name="Caler E."/>
            <person name="Lorenzi H."/>
        </authorList>
    </citation>
    <scope>NUCLEOTIDE SEQUENCE [LARGE SCALE GENOMIC DNA]</scope>
    <source>
        <strain evidence="9 10">MAS</strain>
    </source>
</reference>
<evidence type="ECO:0000313" key="10">
    <source>
        <dbReference type="Proteomes" id="UP000028821"/>
    </source>
</evidence>
<comment type="subunit">
    <text evidence="4">May form a complex composed of at least the catalytic subunit CRK2 and a cyclin.</text>
</comment>
<evidence type="ECO:0000256" key="3">
    <source>
        <dbReference type="ARBA" id="ARBA00022840"/>
    </source>
</evidence>
<dbReference type="Pfam" id="PF00069">
    <property type="entry name" value="Pkinase"/>
    <property type="match status" value="1"/>
</dbReference>
<dbReference type="Gene3D" id="1.10.510.10">
    <property type="entry name" value="Transferase(Phosphotransferase) domain 1"/>
    <property type="match status" value="1"/>
</dbReference>
<dbReference type="VEuPathDB" id="ToxoDB:TGMAS_417520"/>
<protein>
    <recommendedName>
        <fullName evidence="5">Cyclin-dependent kinase 2 homolog</fullName>
    </recommendedName>
    <alternativeName>
        <fullName evidence="6">Cell division control protein 2 homolog</fullName>
    </alternativeName>
    <alternativeName>
        <fullName evidence="7">cdc2-related kinase 2</fullName>
    </alternativeName>
</protein>
<evidence type="ECO:0000313" key="9">
    <source>
        <dbReference type="EMBL" id="KFH00116.1"/>
    </source>
</evidence>
<dbReference type="GO" id="GO:0004674">
    <property type="term" value="F:protein serine/threonine kinase activity"/>
    <property type="evidence" value="ECO:0007669"/>
    <property type="project" value="TreeGrafter"/>
</dbReference>
<sequence length="71" mass="8079">VFEHCERDLGVLLDTRTQPFSASEIKLIMRQLLLALHHLHSNFVIHRDVKLSNILISSNGSIKLADFGLTR</sequence>
<feature type="non-terminal residue" evidence="9">
    <location>
        <position position="71"/>
    </location>
</feature>
<comment type="similarity">
    <text evidence="1">Belongs to the protein kinase superfamily. CMGC Ser/Thr protein kinase family. CDC2/CDKX subfamily.</text>
</comment>
<feature type="domain" description="Protein kinase" evidence="8">
    <location>
        <begin position="1"/>
        <end position="71"/>
    </location>
</feature>
<dbReference type="InterPro" id="IPR011009">
    <property type="entry name" value="Kinase-like_dom_sf"/>
</dbReference>
<organism evidence="9 10">
    <name type="scientific">Toxoplasma gondii MAS</name>
    <dbReference type="NCBI Taxonomy" id="943118"/>
    <lineage>
        <taxon>Eukaryota</taxon>
        <taxon>Sar</taxon>
        <taxon>Alveolata</taxon>
        <taxon>Apicomplexa</taxon>
        <taxon>Conoidasida</taxon>
        <taxon>Coccidia</taxon>
        <taxon>Eucoccidiorida</taxon>
        <taxon>Eimeriorina</taxon>
        <taxon>Sarcocystidae</taxon>
        <taxon>Toxoplasma</taxon>
    </lineage>
</organism>
<dbReference type="InterPro" id="IPR000719">
    <property type="entry name" value="Prot_kinase_dom"/>
</dbReference>
<dbReference type="GO" id="GO:0005524">
    <property type="term" value="F:ATP binding"/>
    <property type="evidence" value="ECO:0007669"/>
    <property type="project" value="UniProtKB-KW"/>
</dbReference>
<evidence type="ECO:0000256" key="7">
    <source>
        <dbReference type="ARBA" id="ARBA00042858"/>
    </source>
</evidence>
<dbReference type="Proteomes" id="UP000028821">
    <property type="component" value="Unassembled WGS sequence"/>
</dbReference>
<keyword evidence="9" id="KW-0808">Transferase</keyword>
<evidence type="ECO:0000256" key="5">
    <source>
        <dbReference type="ARBA" id="ARBA00039612"/>
    </source>
</evidence>
<accession>A0A086PID4</accession>
<dbReference type="PROSITE" id="PS50011">
    <property type="entry name" value="PROTEIN_KINASE_DOM"/>
    <property type="match status" value="1"/>
</dbReference>
<dbReference type="InterPro" id="IPR050108">
    <property type="entry name" value="CDK"/>
</dbReference>
<dbReference type="AlphaFoldDB" id="A0A086PID4"/>
<dbReference type="EMBL" id="AEXC02003113">
    <property type="protein sequence ID" value="KFH00116.1"/>
    <property type="molecule type" value="Genomic_DNA"/>
</dbReference>
<gene>
    <name evidence="9" type="ORF">TGMAS_417520</name>
</gene>
<comment type="caution">
    <text evidence="9">The sequence shown here is derived from an EMBL/GenBank/DDBJ whole genome shotgun (WGS) entry which is preliminary data.</text>
</comment>
<dbReference type="PROSITE" id="PS00108">
    <property type="entry name" value="PROTEIN_KINASE_ST"/>
    <property type="match status" value="1"/>
</dbReference>
<feature type="non-terminal residue" evidence="9">
    <location>
        <position position="1"/>
    </location>
</feature>
<dbReference type="InterPro" id="IPR008271">
    <property type="entry name" value="Ser/Thr_kinase_AS"/>
</dbReference>
<dbReference type="GO" id="GO:0005634">
    <property type="term" value="C:nucleus"/>
    <property type="evidence" value="ECO:0007669"/>
    <property type="project" value="TreeGrafter"/>
</dbReference>
<name>A0A086PID4_TOXGO</name>
<keyword evidence="3" id="KW-0067">ATP-binding</keyword>
<proteinExistence type="inferred from homology"/>
<evidence type="ECO:0000256" key="6">
    <source>
        <dbReference type="ARBA" id="ARBA00041902"/>
    </source>
</evidence>
<evidence type="ECO:0000256" key="1">
    <source>
        <dbReference type="ARBA" id="ARBA00006485"/>
    </source>
</evidence>
<evidence type="ECO:0000259" key="8">
    <source>
        <dbReference type="PROSITE" id="PS50011"/>
    </source>
</evidence>
<evidence type="ECO:0000256" key="4">
    <source>
        <dbReference type="ARBA" id="ARBA00038543"/>
    </source>
</evidence>
<dbReference type="PANTHER" id="PTHR24056">
    <property type="entry name" value="CELL DIVISION PROTEIN KINASE"/>
    <property type="match status" value="1"/>
</dbReference>
<evidence type="ECO:0000256" key="2">
    <source>
        <dbReference type="ARBA" id="ARBA00022741"/>
    </source>
</evidence>
<keyword evidence="2" id="KW-0547">Nucleotide-binding</keyword>